<dbReference type="PATRIC" id="fig|1298851.3.peg.1256"/>
<organism evidence="9 10">
    <name type="scientific">Thermosulfidibacter takaii (strain DSM 17441 / JCM 13301 / NBRC 103674 / ABI70S6)</name>
    <dbReference type="NCBI Taxonomy" id="1298851"/>
    <lineage>
        <taxon>Bacteria</taxon>
        <taxon>Pseudomonadati</taxon>
        <taxon>Thermosulfidibacterota</taxon>
        <taxon>Thermosulfidibacteria</taxon>
        <taxon>Thermosulfidibacterales</taxon>
        <taxon>Thermosulfidibacteraceae</taxon>
    </lineage>
</organism>
<dbReference type="GO" id="GO:0005829">
    <property type="term" value="C:cytosol"/>
    <property type="evidence" value="ECO:0007669"/>
    <property type="project" value="TreeGrafter"/>
</dbReference>
<dbReference type="OrthoDB" id="9808392at2"/>
<evidence type="ECO:0000256" key="1">
    <source>
        <dbReference type="ARBA" id="ARBA00003134"/>
    </source>
</evidence>
<keyword evidence="6 8" id="KW-0687">Ribonucleoprotein</keyword>
<evidence type="ECO:0000313" key="10">
    <source>
        <dbReference type="Proteomes" id="UP000063234"/>
    </source>
</evidence>
<gene>
    <name evidence="8 9" type="primary">rpsT</name>
    <name evidence="9" type="ORF">TST_1194</name>
</gene>
<keyword evidence="4 8" id="KW-0694">RNA-binding</keyword>
<proteinExistence type="inferred from homology"/>
<dbReference type="HAMAP" id="MF_00500">
    <property type="entry name" value="Ribosomal_bS20"/>
    <property type="match status" value="1"/>
</dbReference>
<evidence type="ECO:0000256" key="6">
    <source>
        <dbReference type="ARBA" id="ARBA00023274"/>
    </source>
</evidence>
<dbReference type="STRING" id="1298851.TST_1194"/>
<dbReference type="GO" id="GO:0015935">
    <property type="term" value="C:small ribosomal subunit"/>
    <property type="evidence" value="ECO:0007669"/>
    <property type="project" value="TreeGrafter"/>
</dbReference>
<dbReference type="SUPFAM" id="SSF46992">
    <property type="entry name" value="Ribosomal protein S20"/>
    <property type="match status" value="1"/>
</dbReference>
<dbReference type="GO" id="GO:0003735">
    <property type="term" value="F:structural constituent of ribosome"/>
    <property type="evidence" value="ECO:0007669"/>
    <property type="project" value="InterPro"/>
</dbReference>
<accession>A0A0S3QUJ0</accession>
<evidence type="ECO:0000313" key="9">
    <source>
        <dbReference type="EMBL" id="BAT71985.1"/>
    </source>
</evidence>
<dbReference type="KEGG" id="ttk:TST_1194"/>
<evidence type="ECO:0000256" key="4">
    <source>
        <dbReference type="ARBA" id="ARBA00022884"/>
    </source>
</evidence>
<dbReference type="NCBIfam" id="TIGR00029">
    <property type="entry name" value="S20"/>
    <property type="match status" value="1"/>
</dbReference>
<evidence type="ECO:0000256" key="2">
    <source>
        <dbReference type="ARBA" id="ARBA00007634"/>
    </source>
</evidence>
<dbReference type="RefSeq" id="WP_068549974.1">
    <property type="nucleotide sequence ID" value="NZ_AP013035.1"/>
</dbReference>
<protein>
    <recommendedName>
        <fullName evidence="7 8">Small ribosomal subunit protein bS20</fullName>
    </recommendedName>
</protein>
<dbReference type="GO" id="GO:0070181">
    <property type="term" value="F:small ribosomal subunit rRNA binding"/>
    <property type="evidence" value="ECO:0007669"/>
    <property type="project" value="TreeGrafter"/>
</dbReference>
<keyword evidence="5 8" id="KW-0689">Ribosomal protein</keyword>
<keyword evidence="3 8" id="KW-0699">rRNA-binding</keyword>
<comment type="similarity">
    <text evidence="2 8">Belongs to the bacterial ribosomal protein bS20 family.</text>
</comment>
<evidence type="ECO:0000256" key="8">
    <source>
        <dbReference type="HAMAP-Rule" id="MF_00500"/>
    </source>
</evidence>
<dbReference type="EMBL" id="AP013035">
    <property type="protein sequence ID" value="BAT71985.1"/>
    <property type="molecule type" value="Genomic_DNA"/>
</dbReference>
<evidence type="ECO:0000256" key="5">
    <source>
        <dbReference type="ARBA" id="ARBA00022980"/>
    </source>
</evidence>
<evidence type="ECO:0000256" key="3">
    <source>
        <dbReference type="ARBA" id="ARBA00022730"/>
    </source>
</evidence>
<sequence>MPNIKSAKKRLRQAEKRRLRNKAIRSYVKTCIKKVLAAIEAGEDKESLMEKVRIAQKAIDKACSKGTFHKNEAARKKSRLMAKVNKYLASKEA</sequence>
<comment type="function">
    <text evidence="1 8">Binds directly to 16S ribosomal RNA.</text>
</comment>
<dbReference type="InterPro" id="IPR036510">
    <property type="entry name" value="Ribosomal_bS20_sf"/>
</dbReference>
<dbReference type="Pfam" id="PF01649">
    <property type="entry name" value="Ribosomal_S20p"/>
    <property type="match status" value="1"/>
</dbReference>
<dbReference type="FunFam" id="1.20.58.110:FF:000001">
    <property type="entry name" value="30S ribosomal protein S20"/>
    <property type="match status" value="1"/>
</dbReference>
<dbReference type="Gene3D" id="1.20.58.110">
    <property type="entry name" value="Ribosomal protein S20"/>
    <property type="match status" value="1"/>
</dbReference>
<dbReference type="PANTHER" id="PTHR33398">
    <property type="entry name" value="30S RIBOSOMAL PROTEIN S20"/>
    <property type="match status" value="1"/>
</dbReference>
<dbReference type="InterPro" id="IPR002583">
    <property type="entry name" value="Ribosomal_bS20"/>
</dbReference>
<dbReference type="Proteomes" id="UP000063234">
    <property type="component" value="Chromosome"/>
</dbReference>
<reference evidence="10" key="1">
    <citation type="journal article" date="2018" name="Science">
        <title>A primordial and reversible TCA cycle in a facultatively chemolithoautotrophic thermophile.</title>
        <authorList>
            <person name="Nunoura T."/>
            <person name="Chikaraishi Y."/>
            <person name="Izaki R."/>
            <person name="Suwa T."/>
            <person name="Sato T."/>
            <person name="Harada T."/>
            <person name="Mori K."/>
            <person name="Kato Y."/>
            <person name="Miyazaki M."/>
            <person name="Shimamura S."/>
            <person name="Yanagawa K."/>
            <person name="Shuto A."/>
            <person name="Ohkouchi N."/>
            <person name="Fujita N."/>
            <person name="Takaki Y."/>
            <person name="Atomi H."/>
            <person name="Takai K."/>
        </authorList>
    </citation>
    <scope>NUCLEOTIDE SEQUENCE [LARGE SCALE GENOMIC DNA]</scope>
    <source>
        <strain evidence="10">DSM 17441 / JCM 13301 / NBRC 103674 / ABI70S6</strain>
    </source>
</reference>
<keyword evidence="10" id="KW-1185">Reference proteome</keyword>
<dbReference type="AlphaFoldDB" id="A0A0S3QUJ0"/>
<dbReference type="GO" id="GO:0006412">
    <property type="term" value="P:translation"/>
    <property type="evidence" value="ECO:0007669"/>
    <property type="project" value="UniProtKB-UniRule"/>
</dbReference>
<name>A0A0S3QUJ0_THET7</name>
<evidence type="ECO:0000256" key="7">
    <source>
        <dbReference type="ARBA" id="ARBA00035136"/>
    </source>
</evidence>
<dbReference type="PANTHER" id="PTHR33398:SF1">
    <property type="entry name" value="SMALL RIBOSOMAL SUBUNIT PROTEIN BS20C"/>
    <property type="match status" value="1"/>
</dbReference>